<dbReference type="SFLD" id="SFLDG01129">
    <property type="entry name" value="C1.5:_HAD__Beta-PGM__Phosphata"/>
    <property type="match status" value="1"/>
</dbReference>
<name>A0A8J3L1J2_9ACTN</name>
<dbReference type="InterPro" id="IPR023198">
    <property type="entry name" value="PGP-like_dom2"/>
</dbReference>
<keyword evidence="1" id="KW-0378">Hydrolase</keyword>
<dbReference type="EMBL" id="BONJ01000002">
    <property type="protein sequence ID" value="GIG12653.1"/>
    <property type="molecule type" value="Genomic_DNA"/>
</dbReference>
<dbReference type="InterPro" id="IPR051806">
    <property type="entry name" value="HAD-like_SPP"/>
</dbReference>
<protein>
    <submittedName>
        <fullName evidence="1">Hydrolase</fullName>
    </submittedName>
</protein>
<dbReference type="SFLD" id="SFLDG01135">
    <property type="entry name" value="C1.5.6:_HAD__Beta-PGM__Phospha"/>
    <property type="match status" value="1"/>
</dbReference>
<dbReference type="InterPro" id="IPR023214">
    <property type="entry name" value="HAD_sf"/>
</dbReference>
<comment type="caution">
    <text evidence="1">The sequence shown here is derived from an EMBL/GenBank/DDBJ whole genome shotgun (WGS) entry which is preliminary data.</text>
</comment>
<evidence type="ECO:0000313" key="1">
    <source>
        <dbReference type="EMBL" id="GIG12653.1"/>
    </source>
</evidence>
<proteinExistence type="predicted"/>
<evidence type="ECO:0000313" key="2">
    <source>
        <dbReference type="Proteomes" id="UP000660339"/>
    </source>
</evidence>
<sequence>MVFDCDGVLVDSEIINNAVFAELVTRAGLPTTLEQSIERYMGRSTTECVADVERELGRPVGFDLPTVYEHEVLARQRDELKAVDGVRDLLEVLRDAAMPVCVASSGTPPEIAFRLRVTGLAAYFGEHCYSASMVARGKPEPDLFLLAADRIGIDPADCALIEDSPFGVRGGRAAGMTVLGYAALASADTLRTAGAAHVVTAMAQVPPLLGLTAA</sequence>
<dbReference type="GO" id="GO:0050308">
    <property type="term" value="F:sugar-phosphatase activity"/>
    <property type="evidence" value="ECO:0007669"/>
    <property type="project" value="TreeGrafter"/>
</dbReference>
<dbReference type="InterPro" id="IPR036412">
    <property type="entry name" value="HAD-like_sf"/>
</dbReference>
<keyword evidence="2" id="KW-1185">Reference proteome</keyword>
<gene>
    <name evidence="1" type="ORF">Cme02nite_09850</name>
</gene>
<dbReference type="Proteomes" id="UP000660339">
    <property type="component" value="Unassembled WGS sequence"/>
</dbReference>
<dbReference type="Gene3D" id="1.10.150.240">
    <property type="entry name" value="Putative phosphatase, domain 2"/>
    <property type="match status" value="1"/>
</dbReference>
<dbReference type="SFLD" id="SFLDS00003">
    <property type="entry name" value="Haloacid_Dehalogenase"/>
    <property type="match status" value="1"/>
</dbReference>
<dbReference type="NCBIfam" id="TIGR01509">
    <property type="entry name" value="HAD-SF-IA-v3"/>
    <property type="match status" value="1"/>
</dbReference>
<organism evidence="1 2">
    <name type="scientific">Catellatospora methionotrophica</name>
    <dbReference type="NCBI Taxonomy" id="121620"/>
    <lineage>
        <taxon>Bacteria</taxon>
        <taxon>Bacillati</taxon>
        <taxon>Actinomycetota</taxon>
        <taxon>Actinomycetes</taxon>
        <taxon>Micromonosporales</taxon>
        <taxon>Micromonosporaceae</taxon>
        <taxon>Catellatospora</taxon>
    </lineage>
</organism>
<dbReference type="AlphaFoldDB" id="A0A8J3L1J2"/>
<dbReference type="InterPro" id="IPR006439">
    <property type="entry name" value="HAD-SF_hydro_IA"/>
</dbReference>
<dbReference type="PANTHER" id="PTHR43481:SF4">
    <property type="entry name" value="GLYCEROL-1-PHOSPHATE PHOSPHOHYDROLASE 1-RELATED"/>
    <property type="match status" value="1"/>
</dbReference>
<dbReference type="Gene3D" id="3.40.50.1000">
    <property type="entry name" value="HAD superfamily/HAD-like"/>
    <property type="match status" value="1"/>
</dbReference>
<dbReference type="SUPFAM" id="SSF56784">
    <property type="entry name" value="HAD-like"/>
    <property type="match status" value="1"/>
</dbReference>
<accession>A0A8J3L1J2</accession>
<reference evidence="1" key="1">
    <citation type="submission" date="2021-01" db="EMBL/GenBank/DDBJ databases">
        <title>Whole genome shotgun sequence of Catellatospora methionotrophica NBRC 14553.</title>
        <authorList>
            <person name="Komaki H."/>
            <person name="Tamura T."/>
        </authorList>
    </citation>
    <scope>NUCLEOTIDE SEQUENCE</scope>
    <source>
        <strain evidence="1">NBRC 14553</strain>
    </source>
</reference>
<dbReference type="PANTHER" id="PTHR43481">
    <property type="entry name" value="FRUCTOSE-1-PHOSPHATE PHOSPHATASE"/>
    <property type="match status" value="1"/>
</dbReference>
<dbReference type="Pfam" id="PF00702">
    <property type="entry name" value="Hydrolase"/>
    <property type="match status" value="1"/>
</dbReference>